<feature type="transmembrane region" description="Helical" evidence="1">
    <location>
        <begin position="324"/>
        <end position="341"/>
    </location>
</feature>
<dbReference type="HOGENOM" id="CLU_657182_0_0_1"/>
<dbReference type="AlphaFoldDB" id="A0A0A2VZM6"/>
<gene>
    <name evidence="2" type="ORF">BBAD15_g1142</name>
</gene>
<accession>A0A0A2VZM6</accession>
<evidence type="ECO:0000313" key="3">
    <source>
        <dbReference type="Proteomes" id="UP000030106"/>
    </source>
</evidence>
<feature type="transmembrane region" description="Helical" evidence="1">
    <location>
        <begin position="390"/>
        <end position="412"/>
    </location>
</feature>
<keyword evidence="1" id="KW-0472">Membrane</keyword>
<dbReference type="EMBL" id="ANFO01000058">
    <property type="protein sequence ID" value="KGQ13103.1"/>
    <property type="molecule type" value="Genomic_DNA"/>
</dbReference>
<dbReference type="Proteomes" id="UP000030106">
    <property type="component" value="Unassembled WGS sequence"/>
</dbReference>
<keyword evidence="1" id="KW-1133">Transmembrane helix</keyword>
<keyword evidence="1" id="KW-0812">Transmembrane</keyword>
<feature type="transmembrane region" description="Helical" evidence="1">
    <location>
        <begin position="255"/>
        <end position="277"/>
    </location>
</feature>
<comment type="caution">
    <text evidence="2">The sequence shown here is derived from an EMBL/GenBank/DDBJ whole genome shotgun (WGS) entry which is preliminary data.</text>
</comment>
<sequence>MGDISRPTGLAFQACFGQLNQRREFDVRQAPAWVRKVLIGRHHNGTHPRRFGGNHTVDGVFERHAGQRIDPQFRGGIQIHLWVRFAVRQMFGGGYSVEVLAQVEHFKHFFQHVQRRCGGEANLQAQRFAQLHRLNNARQERALLFNQRNGAFDNARGYFLARRPSPGLTRIPKFDHQIDAQSQGVRQFVTTRNIDADALQHVQLRTIPKWFRIYQQSIHIKNCREDLARFGHKMTPFWEYMTYQQAGRIAILKRVAGWVVFIPALLSTVISVLKFMYQHSEKQPGIDAVMMDFAHVMIEMMRFNTPFLNLFWYNSPLPDFNGQVNVFFWLIFALIFIGLALQDSGARMSRQAKFLREGVQDQLILEQAKGAEGLSKAQLDAKVIVPHHTILLQIFPLYVLPVIVIVVGYFFFKLLGFL</sequence>
<protein>
    <submittedName>
        <fullName evidence="2">Uncharacterized protein yniB</fullName>
    </submittedName>
</protein>
<organism evidence="2 3">
    <name type="scientific">Beauveria bassiana D1-5</name>
    <dbReference type="NCBI Taxonomy" id="1245745"/>
    <lineage>
        <taxon>Eukaryota</taxon>
        <taxon>Fungi</taxon>
        <taxon>Dikarya</taxon>
        <taxon>Ascomycota</taxon>
        <taxon>Pezizomycotina</taxon>
        <taxon>Sordariomycetes</taxon>
        <taxon>Hypocreomycetidae</taxon>
        <taxon>Hypocreales</taxon>
        <taxon>Cordycipitaceae</taxon>
        <taxon>Beauveria</taxon>
    </lineage>
</organism>
<reference evidence="2 3" key="1">
    <citation type="submission" date="2012-10" db="EMBL/GenBank/DDBJ databases">
        <title>Genome sequencing and analysis of entomopathogenic fungi Beauveria bassiana D1-5.</title>
        <authorList>
            <person name="Li Q."/>
            <person name="Wang L."/>
            <person name="Zhang Z."/>
            <person name="Wang Q."/>
            <person name="Ren J."/>
            <person name="Wang M."/>
            <person name="Xu W."/>
            <person name="Wang J."/>
            <person name="Lu Y."/>
            <person name="Du Q."/>
            <person name="Sun Z."/>
        </authorList>
    </citation>
    <scope>NUCLEOTIDE SEQUENCE [LARGE SCALE GENOMIC DNA]</scope>
    <source>
        <strain evidence="2 3">D1-5</strain>
    </source>
</reference>
<proteinExistence type="predicted"/>
<dbReference type="Pfam" id="PF14002">
    <property type="entry name" value="YniB"/>
    <property type="match status" value="1"/>
</dbReference>
<dbReference type="InterPro" id="IPR025229">
    <property type="entry name" value="YniB-like"/>
</dbReference>
<evidence type="ECO:0000313" key="2">
    <source>
        <dbReference type="EMBL" id="KGQ13103.1"/>
    </source>
</evidence>
<name>A0A0A2VZM6_BEABA</name>
<dbReference type="STRING" id="1245745.A0A0A2VZM6"/>
<evidence type="ECO:0000256" key="1">
    <source>
        <dbReference type="SAM" id="Phobius"/>
    </source>
</evidence>